<dbReference type="AlphaFoldDB" id="M5DUX6"/>
<evidence type="ECO:0000256" key="1">
    <source>
        <dbReference type="SAM" id="Phobius"/>
    </source>
</evidence>
<evidence type="ECO:0000313" key="3">
    <source>
        <dbReference type="Proteomes" id="UP000011866"/>
    </source>
</evidence>
<evidence type="ECO:0000313" key="2">
    <source>
        <dbReference type="EMBL" id="CCU73359.1"/>
    </source>
</evidence>
<feature type="transmembrane region" description="Helical" evidence="1">
    <location>
        <begin position="27"/>
        <end position="52"/>
    </location>
</feature>
<dbReference type="HOGENOM" id="CLU_1277109_0_0_6"/>
<dbReference type="RefSeq" id="WP_015488069.1">
    <property type="nucleotide sequence ID" value="NC_020888.1"/>
</dbReference>
<dbReference type="GeneID" id="79177707"/>
<dbReference type="Proteomes" id="UP000011866">
    <property type="component" value="Chromosome"/>
</dbReference>
<keyword evidence="1" id="KW-1133">Transmembrane helix</keyword>
<protein>
    <submittedName>
        <fullName evidence="2">Uncharacterized protein</fullName>
    </submittedName>
</protein>
<reference evidence="2 3" key="1">
    <citation type="journal article" date="2013" name="Genome Announc.">
        <title>Genome Sequence of Thalassolituus oleivorans MIL-1 (DSM 14913T).</title>
        <authorList>
            <person name="Golyshin P.N."/>
            <person name="Werner J."/>
            <person name="Chernikova T.N."/>
            <person name="Tran H."/>
            <person name="Ferrer M."/>
            <person name="Yakimov M.M."/>
            <person name="Teeling H."/>
            <person name="Golyshina O.V."/>
        </authorList>
    </citation>
    <scope>NUCLEOTIDE SEQUENCE [LARGE SCALE GENOMIC DNA]</scope>
    <source>
        <strain evidence="2 3">MIL-1</strain>
    </source>
</reference>
<keyword evidence="1" id="KW-0812">Transmembrane</keyword>
<gene>
    <name evidence="2" type="ORF">TOL_2963</name>
</gene>
<keyword evidence="3" id="KW-1185">Reference proteome</keyword>
<keyword evidence="1" id="KW-0472">Membrane</keyword>
<dbReference type="STRING" id="187493.CN03_03565"/>
<name>M5DUX6_9GAMM</name>
<sequence length="216" mass="25041">MSWQIKQNLNFYTEEFQPPKLPHELRLIITSAAIHVAAMVVIALGLMLFWFWQGEELKYAQQQQKFLEQKIVEVQALRPPLVVDARLAEQRDLARRQLEGGQKVLRYLTQQQLEEGQSFTQLVSQLGDQNVKGVWLNQFSISDQGRHIGLQGYVDDPAKISKYVSTLVEKSAYQRRAFRYIDVQKEVDKQWLRFQLDTRGHPQDLLSSAADSGVRK</sequence>
<accession>M5DUX6</accession>
<dbReference type="PATRIC" id="fig|1298593.3.peg.2863"/>
<organism evidence="2 3">
    <name type="scientific">Thalassolituus oleivorans MIL-1</name>
    <dbReference type="NCBI Taxonomy" id="1298593"/>
    <lineage>
        <taxon>Bacteria</taxon>
        <taxon>Pseudomonadati</taxon>
        <taxon>Pseudomonadota</taxon>
        <taxon>Gammaproteobacteria</taxon>
        <taxon>Oceanospirillales</taxon>
        <taxon>Oceanospirillaceae</taxon>
        <taxon>Thalassolituus</taxon>
    </lineage>
</organism>
<proteinExistence type="predicted"/>
<dbReference type="KEGG" id="tol:TOL_2963"/>
<dbReference type="EMBL" id="HF680312">
    <property type="protein sequence ID" value="CCU73359.1"/>
    <property type="molecule type" value="Genomic_DNA"/>
</dbReference>